<dbReference type="CDD" id="cd24015">
    <property type="entry name" value="ASKHA_NBD_PanK-III"/>
    <property type="match status" value="1"/>
</dbReference>
<comment type="subcellular location">
    <subcellularLocation>
        <location evidence="3 16">Cytoplasm</location>
    </subcellularLocation>
</comment>
<evidence type="ECO:0000256" key="13">
    <source>
        <dbReference type="ARBA" id="ARBA00022993"/>
    </source>
</evidence>
<dbReference type="EMBL" id="JAPFRD010000012">
    <property type="protein sequence ID" value="MCW8109715.1"/>
    <property type="molecule type" value="Genomic_DNA"/>
</dbReference>
<evidence type="ECO:0000256" key="4">
    <source>
        <dbReference type="ARBA" id="ARBA00005225"/>
    </source>
</evidence>
<evidence type="ECO:0000256" key="14">
    <source>
        <dbReference type="ARBA" id="ARBA00038036"/>
    </source>
</evidence>
<dbReference type="InterPro" id="IPR004619">
    <property type="entry name" value="Type_III_PanK"/>
</dbReference>
<dbReference type="SUPFAM" id="SSF53067">
    <property type="entry name" value="Actin-like ATPase domain"/>
    <property type="match status" value="2"/>
</dbReference>
<comment type="cofactor">
    <cofactor evidence="2">
        <name>K(+)</name>
        <dbReference type="ChEBI" id="CHEBI:29103"/>
    </cofactor>
</comment>
<comment type="pathway">
    <text evidence="4 16">Cofactor biosynthesis; coenzyme A biosynthesis; CoA from (R)-pantothenate: step 1/5.</text>
</comment>
<dbReference type="GO" id="GO:0004594">
    <property type="term" value="F:pantothenate kinase activity"/>
    <property type="evidence" value="ECO:0007669"/>
    <property type="project" value="UniProtKB-EC"/>
</dbReference>
<evidence type="ECO:0000256" key="10">
    <source>
        <dbReference type="ARBA" id="ARBA00022777"/>
    </source>
</evidence>
<name>A0ABT3PAI4_9ALTE</name>
<feature type="binding site" evidence="16">
    <location>
        <begin position="99"/>
        <end position="102"/>
    </location>
    <ligand>
        <name>substrate</name>
    </ligand>
</feature>
<keyword evidence="13 16" id="KW-0173">Coenzyme A biosynthesis</keyword>
<sequence>MVTEQQVLLVDIGNTSVKFIPLSEFQNKPQSSPTLKTFQEWLALNPQITSIFLSSVRQAGDKQPLREFCKHKKIKLYEIYTEQKKFGLINSYQDVGKMGVDRWLAMIAAIHLTDRPFVVIDAGTAITVDFVADGQHLGGWIVPGFVTMKNALIASTQKVFSDDIMPDQLSLGTNTESGVAHGCLAAVQGIYVRARAHMAANYEHFDIFITGGDKNLFAFARNDGSILAANLVVQGLARYAKKQLFA</sequence>
<evidence type="ECO:0000256" key="12">
    <source>
        <dbReference type="ARBA" id="ARBA00022958"/>
    </source>
</evidence>
<evidence type="ECO:0000256" key="6">
    <source>
        <dbReference type="ARBA" id="ARBA00012102"/>
    </source>
</evidence>
<keyword evidence="16" id="KW-0479">Metal-binding</keyword>
<dbReference type="PANTHER" id="PTHR34265:SF1">
    <property type="entry name" value="TYPE III PANTOTHENATE KINASE"/>
    <property type="match status" value="1"/>
</dbReference>
<organism evidence="17 18">
    <name type="scientific">Alteromonas aquimaris</name>
    <dbReference type="NCBI Taxonomy" id="2998417"/>
    <lineage>
        <taxon>Bacteria</taxon>
        <taxon>Pseudomonadati</taxon>
        <taxon>Pseudomonadota</taxon>
        <taxon>Gammaproteobacteria</taxon>
        <taxon>Alteromonadales</taxon>
        <taxon>Alteromonadaceae</taxon>
        <taxon>Alteromonas/Salinimonas group</taxon>
        <taxon>Alteromonas</taxon>
    </lineage>
</organism>
<feature type="binding site" evidence="16">
    <location>
        <position position="92"/>
    </location>
    <ligand>
        <name>substrate</name>
    </ligand>
</feature>
<comment type="function">
    <text evidence="16">Catalyzes the phosphorylation of pantothenate (Pan), the first step in CoA biosynthesis.</text>
</comment>
<feature type="active site" description="Proton acceptor" evidence="16">
    <location>
        <position position="101"/>
    </location>
</feature>
<accession>A0ABT3PAI4</accession>
<feature type="binding site" evidence="16">
    <location>
        <begin position="11"/>
        <end position="18"/>
    </location>
    <ligand>
        <name>ATP</name>
        <dbReference type="ChEBI" id="CHEBI:30616"/>
    </ligand>
</feature>
<evidence type="ECO:0000256" key="15">
    <source>
        <dbReference type="ARBA" id="ARBA00040883"/>
    </source>
</evidence>
<reference evidence="17" key="1">
    <citation type="submission" date="2022-11" db="EMBL/GenBank/DDBJ databases">
        <title>Alteromonas sp. nov., isolated from sea water of the Qingdao.</title>
        <authorList>
            <person name="Wang Q."/>
        </authorList>
    </citation>
    <scope>NUCLEOTIDE SEQUENCE</scope>
    <source>
        <strain evidence="17">ASW11-7</strain>
    </source>
</reference>
<keyword evidence="10 16" id="KW-0418">Kinase</keyword>
<evidence type="ECO:0000256" key="1">
    <source>
        <dbReference type="ARBA" id="ARBA00001206"/>
    </source>
</evidence>
<evidence type="ECO:0000256" key="16">
    <source>
        <dbReference type="HAMAP-Rule" id="MF_01274"/>
    </source>
</evidence>
<dbReference type="HAMAP" id="MF_01274">
    <property type="entry name" value="Pantothen_kinase_3"/>
    <property type="match status" value="1"/>
</dbReference>
<comment type="similarity">
    <text evidence="14 16">Belongs to the type III pantothenate kinase family.</text>
</comment>
<dbReference type="Pfam" id="PF03309">
    <property type="entry name" value="Pan_kinase"/>
    <property type="match status" value="1"/>
</dbReference>
<evidence type="ECO:0000256" key="2">
    <source>
        <dbReference type="ARBA" id="ARBA00001958"/>
    </source>
</evidence>
<evidence type="ECO:0000256" key="3">
    <source>
        <dbReference type="ARBA" id="ARBA00004496"/>
    </source>
</evidence>
<keyword evidence="12 16" id="KW-0630">Potassium</keyword>
<evidence type="ECO:0000256" key="9">
    <source>
        <dbReference type="ARBA" id="ARBA00022741"/>
    </source>
</evidence>
<dbReference type="Proteomes" id="UP001142810">
    <property type="component" value="Unassembled WGS sequence"/>
</dbReference>
<proteinExistence type="inferred from homology"/>
<dbReference type="NCBIfam" id="TIGR00671">
    <property type="entry name" value="baf"/>
    <property type="match status" value="1"/>
</dbReference>
<protein>
    <recommendedName>
        <fullName evidence="15 16">Type III pantothenate kinase</fullName>
        <ecNumber evidence="6 16">2.7.1.33</ecNumber>
    </recommendedName>
    <alternativeName>
        <fullName evidence="16">PanK-III</fullName>
    </alternativeName>
    <alternativeName>
        <fullName evidence="16">Pantothenic acid kinase</fullName>
    </alternativeName>
</protein>
<keyword evidence="11 16" id="KW-0067">ATP-binding</keyword>
<dbReference type="EC" id="2.7.1.33" evidence="6 16"/>
<evidence type="ECO:0000313" key="17">
    <source>
        <dbReference type="EMBL" id="MCW8109715.1"/>
    </source>
</evidence>
<feature type="binding site" evidence="16">
    <location>
        <position position="121"/>
    </location>
    <ligand>
        <name>K(+)</name>
        <dbReference type="ChEBI" id="CHEBI:29103"/>
    </ligand>
</feature>
<evidence type="ECO:0000256" key="8">
    <source>
        <dbReference type="ARBA" id="ARBA00022679"/>
    </source>
</evidence>
<keyword evidence="8 16" id="KW-0808">Transferase</keyword>
<evidence type="ECO:0000256" key="11">
    <source>
        <dbReference type="ARBA" id="ARBA00022840"/>
    </source>
</evidence>
<gene>
    <name evidence="16" type="primary">coaX</name>
    <name evidence="17" type="ORF">OPS25_14510</name>
</gene>
<dbReference type="InterPro" id="IPR043129">
    <property type="entry name" value="ATPase_NBD"/>
</dbReference>
<evidence type="ECO:0000256" key="5">
    <source>
        <dbReference type="ARBA" id="ARBA00011738"/>
    </source>
</evidence>
<feature type="binding site" evidence="16">
    <location>
        <position position="175"/>
    </location>
    <ligand>
        <name>substrate</name>
    </ligand>
</feature>
<dbReference type="RefSeq" id="WP_265618563.1">
    <property type="nucleotide sequence ID" value="NZ_JAPFRD010000012.1"/>
</dbReference>
<evidence type="ECO:0000313" key="18">
    <source>
        <dbReference type="Proteomes" id="UP001142810"/>
    </source>
</evidence>
<keyword evidence="9 16" id="KW-0547">Nucleotide-binding</keyword>
<dbReference type="Gene3D" id="3.30.420.40">
    <property type="match status" value="2"/>
</dbReference>
<evidence type="ECO:0000256" key="7">
    <source>
        <dbReference type="ARBA" id="ARBA00022490"/>
    </source>
</evidence>
<comment type="caution">
    <text evidence="17">The sequence shown here is derived from an EMBL/GenBank/DDBJ whole genome shotgun (WGS) entry which is preliminary data.</text>
</comment>
<comment type="subunit">
    <text evidence="5 16">Homodimer.</text>
</comment>
<feature type="binding site" evidence="16">
    <location>
        <position position="124"/>
    </location>
    <ligand>
        <name>ATP</name>
        <dbReference type="ChEBI" id="CHEBI:30616"/>
    </ligand>
</feature>
<comment type="catalytic activity">
    <reaction evidence="1 16">
        <text>(R)-pantothenate + ATP = (R)-4'-phosphopantothenate + ADP + H(+)</text>
        <dbReference type="Rhea" id="RHEA:16373"/>
        <dbReference type="ChEBI" id="CHEBI:10986"/>
        <dbReference type="ChEBI" id="CHEBI:15378"/>
        <dbReference type="ChEBI" id="CHEBI:29032"/>
        <dbReference type="ChEBI" id="CHEBI:30616"/>
        <dbReference type="ChEBI" id="CHEBI:456216"/>
        <dbReference type="EC" id="2.7.1.33"/>
    </reaction>
</comment>
<dbReference type="PANTHER" id="PTHR34265">
    <property type="entry name" value="TYPE III PANTOTHENATE KINASE"/>
    <property type="match status" value="1"/>
</dbReference>
<comment type="cofactor">
    <cofactor evidence="16">
        <name>NH4(+)</name>
        <dbReference type="ChEBI" id="CHEBI:28938"/>
    </cofactor>
    <cofactor evidence="16">
        <name>K(+)</name>
        <dbReference type="ChEBI" id="CHEBI:29103"/>
    </cofactor>
    <text evidence="16">A monovalent cation. Ammonium or potassium.</text>
</comment>
<keyword evidence="7 16" id="KW-0963">Cytoplasm</keyword>
<keyword evidence="18" id="KW-1185">Reference proteome</keyword>